<dbReference type="EMBL" id="JAGRRH010000009">
    <property type="protein sequence ID" value="KAG7364604.1"/>
    <property type="molecule type" value="Genomic_DNA"/>
</dbReference>
<feature type="chain" id="PRO_5039940351" evidence="1">
    <location>
        <begin position="25"/>
        <end position="309"/>
    </location>
</feature>
<feature type="domain" description="Methyltransferase type 11" evidence="2">
    <location>
        <begin position="153"/>
        <end position="222"/>
    </location>
</feature>
<keyword evidence="4" id="KW-1185">Reference proteome</keyword>
<dbReference type="GO" id="GO:0032259">
    <property type="term" value="P:methylation"/>
    <property type="evidence" value="ECO:0007669"/>
    <property type="project" value="UniProtKB-KW"/>
</dbReference>
<dbReference type="OrthoDB" id="40925at2759"/>
<evidence type="ECO:0000313" key="3">
    <source>
        <dbReference type="EMBL" id="KAG7364604.1"/>
    </source>
</evidence>
<keyword evidence="3" id="KW-0808">Transferase</keyword>
<dbReference type="Pfam" id="PF08241">
    <property type="entry name" value="Methyltransf_11"/>
    <property type="match status" value="1"/>
</dbReference>
<organism evidence="3 4">
    <name type="scientific">Nitzschia inconspicua</name>
    <dbReference type="NCBI Taxonomy" id="303405"/>
    <lineage>
        <taxon>Eukaryota</taxon>
        <taxon>Sar</taxon>
        <taxon>Stramenopiles</taxon>
        <taxon>Ochrophyta</taxon>
        <taxon>Bacillariophyta</taxon>
        <taxon>Bacillariophyceae</taxon>
        <taxon>Bacillariophycidae</taxon>
        <taxon>Bacillariales</taxon>
        <taxon>Bacillariaceae</taxon>
        <taxon>Nitzschia</taxon>
    </lineage>
</organism>
<name>A0A9K3Q1B4_9STRA</name>
<evidence type="ECO:0000313" key="4">
    <source>
        <dbReference type="Proteomes" id="UP000693970"/>
    </source>
</evidence>
<keyword evidence="1" id="KW-0732">Signal</keyword>
<dbReference type="InterPro" id="IPR052356">
    <property type="entry name" value="Thiol_S-MT"/>
</dbReference>
<reference evidence="3" key="1">
    <citation type="journal article" date="2021" name="Sci. Rep.">
        <title>Diploid genomic architecture of Nitzschia inconspicua, an elite biomass production diatom.</title>
        <authorList>
            <person name="Oliver A."/>
            <person name="Podell S."/>
            <person name="Pinowska A."/>
            <person name="Traller J.C."/>
            <person name="Smith S.R."/>
            <person name="McClure R."/>
            <person name="Beliaev A."/>
            <person name="Bohutskyi P."/>
            <person name="Hill E.A."/>
            <person name="Rabines A."/>
            <person name="Zheng H."/>
            <person name="Allen L.Z."/>
            <person name="Kuo A."/>
            <person name="Grigoriev I.V."/>
            <person name="Allen A.E."/>
            <person name="Hazlebeck D."/>
            <person name="Allen E.E."/>
        </authorList>
    </citation>
    <scope>NUCLEOTIDE SEQUENCE</scope>
    <source>
        <strain evidence="3">Hildebrandi</strain>
    </source>
</reference>
<dbReference type="AlphaFoldDB" id="A0A9K3Q1B4"/>
<gene>
    <name evidence="3" type="ORF">IV203_037806</name>
</gene>
<proteinExistence type="predicted"/>
<evidence type="ECO:0000256" key="1">
    <source>
        <dbReference type="SAM" id="SignalP"/>
    </source>
</evidence>
<dbReference type="CDD" id="cd02440">
    <property type="entry name" value="AdoMet_MTases"/>
    <property type="match status" value="1"/>
</dbReference>
<feature type="signal peptide" evidence="1">
    <location>
        <begin position="1"/>
        <end position="24"/>
    </location>
</feature>
<sequence>MTKHTGFSLSLLLLLWTCLRFAEGLLPGDTSSSKNGQTRRDLLVWPIGIGGAVVYGKMVSNAVQKISRGELVYPEAHEQRVSSTIASAMVNSIPSSSKMNRPLRVLEVGIGKECRVIRRKLYQRAYEDISAMGKVSELALVGVDIKSPPQATLDACQDVLKKFDTKYKISTDFKFVQGSISNPLDFADGFFDCIVCTLTLCSVDDQVAALTEIRRLLRPDGGCLGYTEHTAVLPNEPYRFLELQQQLLDPLQQAVAGNCHLHRYTDSTIAGVFGSDRSQTIKNERFLVEGMWPVSCQSCGVIQRIQPSF</sequence>
<dbReference type="Proteomes" id="UP000693970">
    <property type="component" value="Unassembled WGS sequence"/>
</dbReference>
<dbReference type="PANTHER" id="PTHR45036">
    <property type="entry name" value="METHYLTRANSFERASE LIKE 7B"/>
    <property type="match status" value="1"/>
</dbReference>
<keyword evidence="3" id="KW-0489">Methyltransferase</keyword>
<reference evidence="3" key="2">
    <citation type="submission" date="2021-04" db="EMBL/GenBank/DDBJ databases">
        <authorList>
            <person name="Podell S."/>
        </authorList>
    </citation>
    <scope>NUCLEOTIDE SEQUENCE</scope>
    <source>
        <strain evidence="3">Hildebrandi</strain>
    </source>
</reference>
<evidence type="ECO:0000259" key="2">
    <source>
        <dbReference type="Pfam" id="PF08241"/>
    </source>
</evidence>
<protein>
    <submittedName>
        <fullName evidence="3">Methyltransferase type II</fullName>
    </submittedName>
</protein>
<accession>A0A9K3Q1B4</accession>
<dbReference type="PANTHER" id="PTHR45036:SF1">
    <property type="entry name" value="METHYLTRANSFERASE LIKE 7A"/>
    <property type="match status" value="1"/>
</dbReference>
<comment type="caution">
    <text evidence="3">The sequence shown here is derived from an EMBL/GenBank/DDBJ whole genome shotgun (WGS) entry which is preliminary data.</text>
</comment>
<dbReference type="GO" id="GO:0008757">
    <property type="term" value="F:S-adenosylmethionine-dependent methyltransferase activity"/>
    <property type="evidence" value="ECO:0007669"/>
    <property type="project" value="InterPro"/>
</dbReference>
<dbReference type="InterPro" id="IPR013216">
    <property type="entry name" value="Methyltransf_11"/>
</dbReference>